<feature type="compositionally biased region" description="Basic residues" evidence="1">
    <location>
        <begin position="1"/>
        <end position="12"/>
    </location>
</feature>
<sequence length="75" mass="8305">MSKNRVWNRGKHNGAGLSKKAPAAVESEGVAETAASEDHSAEVINERIDTVKPMNRSNWVTRPARVKPQNPERKN</sequence>
<evidence type="ECO:0000256" key="1">
    <source>
        <dbReference type="SAM" id="MobiDB-lite"/>
    </source>
</evidence>
<dbReference type="EMBL" id="JAGGLV010000002">
    <property type="protein sequence ID" value="MBP2110558.1"/>
    <property type="molecule type" value="Genomic_DNA"/>
</dbReference>
<name>A0ABS4NKI3_9BACL</name>
<feature type="compositionally biased region" description="Basic and acidic residues" evidence="1">
    <location>
        <begin position="36"/>
        <end position="50"/>
    </location>
</feature>
<organism evidence="2 3">
    <name type="scientific">Paenibacillus silagei</name>
    <dbReference type="NCBI Taxonomy" id="1670801"/>
    <lineage>
        <taxon>Bacteria</taxon>
        <taxon>Bacillati</taxon>
        <taxon>Bacillota</taxon>
        <taxon>Bacilli</taxon>
        <taxon>Bacillales</taxon>
        <taxon>Paenibacillaceae</taxon>
        <taxon>Paenibacillus</taxon>
    </lineage>
</organism>
<dbReference type="Proteomes" id="UP000773462">
    <property type="component" value="Unassembled WGS sequence"/>
</dbReference>
<evidence type="ECO:0008006" key="4">
    <source>
        <dbReference type="Google" id="ProtNLM"/>
    </source>
</evidence>
<keyword evidence="3" id="KW-1185">Reference proteome</keyword>
<accession>A0ABS4NKI3</accession>
<dbReference type="RefSeq" id="WP_209869398.1">
    <property type="nucleotide sequence ID" value="NZ_JAGGLV010000002.1"/>
</dbReference>
<evidence type="ECO:0000313" key="2">
    <source>
        <dbReference type="EMBL" id="MBP2110558.1"/>
    </source>
</evidence>
<gene>
    <name evidence="2" type="ORF">J2Z70_000698</name>
</gene>
<comment type="caution">
    <text evidence="2">The sequence shown here is derived from an EMBL/GenBank/DDBJ whole genome shotgun (WGS) entry which is preliminary data.</text>
</comment>
<protein>
    <recommendedName>
        <fullName evidence="4">Small acid-soluble spore protein P</fullName>
    </recommendedName>
</protein>
<evidence type="ECO:0000313" key="3">
    <source>
        <dbReference type="Proteomes" id="UP000773462"/>
    </source>
</evidence>
<feature type="region of interest" description="Disordered" evidence="1">
    <location>
        <begin position="1"/>
        <end position="75"/>
    </location>
</feature>
<proteinExistence type="predicted"/>
<reference evidence="2 3" key="1">
    <citation type="submission" date="2021-03" db="EMBL/GenBank/DDBJ databases">
        <title>Genomic Encyclopedia of Type Strains, Phase IV (KMG-IV): sequencing the most valuable type-strain genomes for metagenomic binning, comparative biology and taxonomic classification.</title>
        <authorList>
            <person name="Goeker M."/>
        </authorList>
    </citation>
    <scope>NUCLEOTIDE SEQUENCE [LARGE SCALE GENOMIC DNA]</scope>
    <source>
        <strain evidence="2 3">DSM 101953</strain>
    </source>
</reference>